<evidence type="ECO:0000256" key="2">
    <source>
        <dbReference type="ARBA" id="ARBA00023125"/>
    </source>
</evidence>
<evidence type="ECO:0000313" key="8">
    <source>
        <dbReference type="Proteomes" id="UP001067235"/>
    </source>
</evidence>
<dbReference type="PANTHER" id="PTHR30055:SF234">
    <property type="entry name" value="HTH-TYPE TRANSCRIPTIONAL REGULATOR BETI"/>
    <property type="match status" value="1"/>
</dbReference>
<evidence type="ECO:0000313" key="7">
    <source>
        <dbReference type="EMBL" id="MCZ4549288.1"/>
    </source>
</evidence>
<evidence type="ECO:0000259" key="6">
    <source>
        <dbReference type="PROSITE" id="PS50977"/>
    </source>
</evidence>
<evidence type="ECO:0000256" key="1">
    <source>
        <dbReference type="ARBA" id="ARBA00023015"/>
    </source>
</evidence>
<dbReference type="Gene3D" id="1.10.357.10">
    <property type="entry name" value="Tetracycline Repressor, domain 2"/>
    <property type="match status" value="1"/>
</dbReference>
<dbReference type="SUPFAM" id="SSF46689">
    <property type="entry name" value="Homeodomain-like"/>
    <property type="match status" value="1"/>
</dbReference>
<comment type="caution">
    <text evidence="7">The sequence shown here is derived from an EMBL/GenBank/DDBJ whole genome shotgun (WGS) entry which is preliminary data.</text>
</comment>
<dbReference type="PROSITE" id="PS50977">
    <property type="entry name" value="HTH_TETR_2"/>
    <property type="match status" value="1"/>
</dbReference>
<sequence>MAKAAVNPPSTPATVESLTPRGRKTRDSLLDAARTVFETVGFLDTRVEQIAHEANVSYGTFYRYFESKEEIFRELSTRLFDDVHHREPSDSAASPADKLITSNRAYYEAYRRNARLMAIVEQVATFNDDFRLVRQEHRRQLTDRTARAIDRWQRDGRVRADLSPVLAARAMAAMVDHTLYLWLVQGDTADADALLDTLDSMCLGALGLDRD</sequence>
<dbReference type="PANTHER" id="PTHR30055">
    <property type="entry name" value="HTH-TYPE TRANSCRIPTIONAL REGULATOR RUTR"/>
    <property type="match status" value="1"/>
</dbReference>
<dbReference type="PRINTS" id="PR00455">
    <property type="entry name" value="HTHTETR"/>
</dbReference>
<dbReference type="InterPro" id="IPR001647">
    <property type="entry name" value="HTH_TetR"/>
</dbReference>
<dbReference type="EMBL" id="JAPWIE010000001">
    <property type="protein sequence ID" value="MCZ4549288.1"/>
    <property type="molecule type" value="Genomic_DNA"/>
</dbReference>
<protein>
    <submittedName>
        <fullName evidence="7">TetR/AcrR family transcriptional regulator</fullName>
    </submittedName>
</protein>
<evidence type="ECO:0000256" key="5">
    <source>
        <dbReference type="SAM" id="MobiDB-lite"/>
    </source>
</evidence>
<keyword evidence="2 4" id="KW-0238">DNA-binding</keyword>
<evidence type="ECO:0000256" key="4">
    <source>
        <dbReference type="PROSITE-ProRule" id="PRU00335"/>
    </source>
</evidence>
<keyword evidence="1" id="KW-0805">Transcription regulation</keyword>
<dbReference type="Pfam" id="PF00440">
    <property type="entry name" value="TetR_N"/>
    <property type="match status" value="1"/>
</dbReference>
<feature type="region of interest" description="Disordered" evidence="5">
    <location>
        <begin position="1"/>
        <end position="24"/>
    </location>
</feature>
<keyword evidence="8" id="KW-1185">Reference proteome</keyword>
<dbReference type="InterPro" id="IPR009057">
    <property type="entry name" value="Homeodomain-like_sf"/>
</dbReference>
<organism evidence="7 8">
    <name type="scientific">Gordonia rubripertincta</name>
    <name type="common">Rhodococcus corallinus</name>
    <dbReference type="NCBI Taxonomy" id="36822"/>
    <lineage>
        <taxon>Bacteria</taxon>
        <taxon>Bacillati</taxon>
        <taxon>Actinomycetota</taxon>
        <taxon>Actinomycetes</taxon>
        <taxon>Mycobacteriales</taxon>
        <taxon>Gordoniaceae</taxon>
        <taxon>Gordonia</taxon>
    </lineage>
</organism>
<evidence type="ECO:0000256" key="3">
    <source>
        <dbReference type="ARBA" id="ARBA00023163"/>
    </source>
</evidence>
<reference evidence="7" key="1">
    <citation type="submission" date="2022-12" db="EMBL/GenBank/DDBJ databases">
        <authorList>
            <person name="Krivoruchko A.V."/>
            <person name="Elkin A."/>
        </authorList>
    </citation>
    <scope>NUCLEOTIDE SEQUENCE</scope>
    <source>
        <strain evidence="7">IEGM 1388</strain>
    </source>
</reference>
<dbReference type="SUPFAM" id="SSF48498">
    <property type="entry name" value="Tetracyclin repressor-like, C-terminal domain"/>
    <property type="match status" value="1"/>
</dbReference>
<name>A0ABT4MQK9_GORRU</name>
<dbReference type="Proteomes" id="UP001067235">
    <property type="component" value="Unassembled WGS sequence"/>
</dbReference>
<keyword evidence="3" id="KW-0804">Transcription</keyword>
<dbReference type="InterPro" id="IPR036271">
    <property type="entry name" value="Tet_transcr_reg_TetR-rel_C_sf"/>
</dbReference>
<accession>A0ABT4MQK9</accession>
<feature type="DNA-binding region" description="H-T-H motif" evidence="4">
    <location>
        <begin position="46"/>
        <end position="65"/>
    </location>
</feature>
<dbReference type="RefSeq" id="WP_301569787.1">
    <property type="nucleotide sequence ID" value="NZ_JAPWIE010000001.1"/>
</dbReference>
<dbReference type="Gene3D" id="1.10.10.60">
    <property type="entry name" value="Homeodomain-like"/>
    <property type="match status" value="1"/>
</dbReference>
<feature type="domain" description="HTH tetR-type" evidence="6">
    <location>
        <begin position="23"/>
        <end position="83"/>
    </location>
</feature>
<gene>
    <name evidence="7" type="ORF">O4213_04800</name>
</gene>
<dbReference type="InterPro" id="IPR050109">
    <property type="entry name" value="HTH-type_TetR-like_transc_reg"/>
</dbReference>
<proteinExistence type="predicted"/>